<evidence type="ECO:0000313" key="4">
    <source>
        <dbReference type="Proteomes" id="UP001069047"/>
    </source>
</evidence>
<dbReference type="EMBL" id="CP145132">
    <property type="protein sequence ID" value="WWC55043.1"/>
    <property type="molecule type" value="Genomic_DNA"/>
</dbReference>
<evidence type="ECO:0000313" key="2">
    <source>
        <dbReference type="EMBL" id="WWC55043.1"/>
    </source>
</evidence>
<dbReference type="RefSeq" id="WP_070559445.1">
    <property type="nucleotide sequence ID" value="NZ_CAJHLJ010000013.1"/>
</dbReference>
<evidence type="ECO:0000313" key="3">
    <source>
        <dbReference type="Proteomes" id="UP000250354"/>
    </source>
</evidence>
<evidence type="ECO:0000313" key="1">
    <source>
        <dbReference type="EMBL" id="MCY3086779.1"/>
    </source>
</evidence>
<reference evidence="2" key="3">
    <citation type="submission" date="2024-02" db="EMBL/GenBank/DDBJ databases">
        <authorList>
            <person name="Choi B."/>
        </authorList>
    </citation>
    <scope>NUCLEOTIDE SEQUENCE</scope>
    <source>
        <strain evidence="2">UMB1016</strain>
    </source>
</reference>
<keyword evidence="3" id="KW-1185">Reference proteome</keyword>
<dbReference type="AlphaFoldDB" id="A0A1E9PGT8"/>
<organism evidence="1 4">
    <name type="scientific">Aerococcus mictus</name>
    <dbReference type="NCBI Taxonomy" id="2976810"/>
    <lineage>
        <taxon>Bacteria</taxon>
        <taxon>Bacillati</taxon>
        <taxon>Bacillota</taxon>
        <taxon>Bacilli</taxon>
        <taxon>Lactobacillales</taxon>
        <taxon>Aerococcaceae</taxon>
        <taxon>Aerococcus</taxon>
    </lineage>
</organism>
<name>A0A1E9PGT8_9LACT</name>
<gene>
    <name evidence="2" type="ORF">DBT44_0001715</name>
    <name evidence="1" type="ORF">ODY61_01465</name>
</gene>
<sequence length="72" mass="8572">MKLKIDLNYHYESNISEDERIKIMEYLHDDNGMLSNDFVREIEAEFNDVTFIQDGRDEWGIIDDLTIGIDYP</sequence>
<reference evidence="1" key="2">
    <citation type="submission" date="2022-09" db="EMBL/GenBank/DDBJ databases">
        <title>Aerococcus urinae taxonomy study.</title>
        <authorList>
            <person name="Christensen J."/>
            <person name="Senneby E."/>
        </authorList>
    </citation>
    <scope>NUCLEOTIDE SEQUENCE</scope>
    <source>
        <strain evidence="1">LUND-41-B12</strain>
    </source>
</reference>
<dbReference type="Proteomes" id="UP001069047">
    <property type="component" value="Unassembled WGS sequence"/>
</dbReference>
<dbReference type="EMBL" id="JAOTMY010000001">
    <property type="protein sequence ID" value="MCY3086779.1"/>
    <property type="molecule type" value="Genomic_DNA"/>
</dbReference>
<accession>A0A1E9PGT8</accession>
<protein>
    <submittedName>
        <fullName evidence="1">Uncharacterized protein</fullName>
    </submittedName>
</protein>
<proteinExistence type="predicted"/>
<dbReference type="Proteomes" id="UP000250354">
    <property type="component" value="Chromosome"/>
</dbReference>
<reference evidence="2 3" key="1">
    <citation type="journal article" date="2020" name="J. Bacteriol.">
        <title>Aerococcus urinae Isolated from Women with Lower Urinary Tract Symptoms: In Vitro Aggregation and Genome Analysis.</title>
        <authorList>
            <person name="Hilt E.E."/>
            <person name="Putonti C."/>
            <person name="Thomas-White K."/>
            <person name="Lewis A.L."/>
            <person name="Visick K.L."/>
            <person name="Gilbert N.M."/>
            <person name="Wolfe A.J."/>
        </authorList>
    </citation>
    <scope>NUCLEOTIDE SEQUENCE [LARGE SCALE GENOMIC DNA]</scope>
    <source>
        <strain evidence="2 3">UMB1016</strain>
    </source>
</reference>
<accession>A0A9Q4DAA0</accession>